<dbReference type="Proteomes" id="UP000783686">
    <property type="component" value="Unassembled WGS sequence"/>
</dbReference>
<dbReference type="EMBL" id="CAJFDH010000004">
    <property type="protein sequence ID" value="CAD5218914.1"/>
    <property type="molecule type" value="Genomic_DNA"/>
</dbReference>
<feature type="region of interest" description="Disordered" evidence="1">
    <location>
        <begin position="1"/>
        <end position="51"/>
    </location>
</feature>
<sequence>MSPQRHQEKPNGDEGQDLARPGEDGLEGHGLLGQDEAGADHDGDVLLGQEEEFGHRVMAAHLPELQLEETRQRTC</sequence>
<evidence type="ECO:0000313" key="2">
    <source>
        <dbReference type="EMBL" id="CAD5218914.1"/>
    </source>
</evidence>
<organism evidence="2 3">
    <name type="scientific">Bursaphelenchus okinawaensis</name>
    <dbReference type="NCBI Taxonomy" id="465554"/>
    <lineage>
        <taxon>Eukaryota</taxon>
        <taxon>Metazoa</taxon>
        <taxon>Ecdysozoa</taxon>
        <taxon>Nematoda</taxon>
        <taxon>Chromadorea</taxon>
        <taxon>Rhabditida</taxon>
        <taxon>Tylenchina</taxon>
        <taxon>Tylenchomorpha</taxon>
        <taxon>Aphelenchoidea</taxon>
        <taxon>Aphelenchoididae</taxon>
        <taxon>Bursaphelenchus</taxon>
    </lineage>
</organism>
<dbReference type="EMBL" id="CAJFCW020000004">
    <property type="protein sequence ID" value="CAG9112112.1"/>
    <property type="molecule type" value="Genomic_DNA"/>
</dbReference>
<feature type="compositionally biased region" description="Basic and acidic residues" evidence="1">
    <location>
        <begin position="1"/>
        <end position="12"/>
    </location>
</feature>
<proteinExistence type="predicted"/>
<accession>A0A811KQY4</accession>
<evidence type="ECO:0000256" key="1">
    <source>
        <dbReference type="SAM" id="MobiDB-lite"/>
    </source>
</evidence>
<gene>
    <name evidence="2" type="ORF">BOKJ2_LOCUS8124</name>
</gene>
<dbReference type="Proteomes" id="UP000614601">
    <property type="component" value="Unassembled WGS sequence"/>
</dbReference>
<dbReference type="AlphaFoldDB" id="A0A811KQY4"/>
<keyword evidence="3" id="KW-1185">Reference proteome</keyword>
<reference evidence="2" key="1">
    <citation type="submission" date="2020-09" db="EMBL/GenBank/DDBJ databases">
        <authorList>
            <person name="Kikuchi T."/>
        </authorList>
    </citation>
    <scope>NUCLEOTIDE SEQUENCE</scope>
    <source>
        <strain evidence="2">SH1</strain>
    </source>
</reference>
<comment type="caution">
    <text evidence="2">The sequence shown here is derived from an EMBL/GenBank/DDBJ whole genome shotgun (WGS) entry which is preliminary data.</text>
</comment>
<protein>
    <submittedName>
        <fullName evidence="2">Uncharacterized protein</fullName>
    </submittedName>
</protein>
<name>A0A811KQY4_9BILA</name>
<evidence type="ECO:0000313" key="3">
    <source>
        <dbReference type="Proteomes" id="UP000614601"/>
    </source>
</evidence>